<dbReference type="InterPro" id="IPR005122">
    <property type="entry name" value="Uracil-DNA_glycosylase-like"/>
</dbReference>
<proteinExistence type="predicted"/>
<sequence length="223" mass="24745">MVYLALAAQIPRGKRNMVPDTPAETQLAKDIRACRLCAERFAGTATAHVPRPVVWFRPGARVLIAGQAPGARVHQTGRPFTDPSGDRLRDWLGIGEDIFYDLSRVAVVPMAFCFPGYDNKGSDLPPPPICGRTWHNRVMAELGNLPLVVLVGGHAHRYHLGARGPVTETVAAWRDHAPRVFALPHPSWRNTGWLKKNPWFQTDLLPVLRARVKEVLHDPGNPD</sequence>
<dbReference type="Proteomes" id="UP000199628">
    <property type="component" value="Unassembled WGS sequence"/>
</dbReference>
<dbReference type="Pfam" id="PF03167">
    <property type="entry name" value="UDG"/>
    <property type="match status" value="1"/>
</dbReference>
<accession>A0A1G6RU98</accession>
<dbReference type="SMART" id="SM00986">
    <property type="entry name" value="UDG"/>
    <property type="match status" value="1"/>
</dbReference>
<keyword evidence="3" id="KW-1185">Reference proteome</keyword>
<protein>
    <submittedName>
        <fullName evidence="2">Uracil-DNA glycosylase</fullName>
    </submittedName>
</protein>
<feature type="domain" description="Uracil-DNA glycosylase-like" evidence="1">
    <location>
        <begin position="53"/>
        <end position="209"/>
    </location>
</feature>
<dbReference type="STRING" id="639004.SAMN04488239_10574"/>
<dbReference type="PANTHER" id="PTHR42160">
    <property type="entry name" value="URACIL-DNA GLYCOSYLASE SUPERFAMILY PROTEIN"/>
    <property type="match status" value="1"/>
</dbReference>
<dbReference type="CDD" id="cd10033">
    <property type="entry name" value="UDG_like"/>
    <property type="match status" value="1"/>
</dbReference>
<dbReference type="SMART" id="SM00987">
    <property type="entry name" value="UreE_C"/>
    <property type="match status" value="1"/>
</dbReference>
<dbReference type="SUPFAM" id="SSF52141">
    <property type="entry name" value="Uracil-DNA glycosylase-like"/>
    <property type="match status" value="1"/>
</dbReference>
<evidence type="ECO:0000313" key="3">
    <source>
        <dbReference type="Proteomes" id="UP000199628"/>
    </source>
</evidence>
<organism evidence="2 3">
    <name type="scientific">Ruegeria marina</name>
    <dbReference type="NCBI Taxonomy" id="639004"/>
    <lineage>
        <taxon>Bacteria</taxon>
        <taxon>Pseudomonadati</taxon>
        <taxon>Pseudomonadota</taxon>
        <taxon>Alphaproteobacteria</taxon>
        <taxon>Rhodobacterales</taxon>
        <taxon>Roseobacteraceae</taxon>
        <taxon>Ruegeria</taxon>
    </lineage>
</organism>
<dbReference type="EMBL" id="FMZV01000005">
    <property type="protein sequence ID" value="SDD08202.1"/>
    <property type="molecule type" value="Genomic_DNA"/>
</dbReference>
<dbReference type="PANTHER" id="PTHR42160:SF1">
    <property type="entry name" value="URACIL-DNA GLYCOSYLASE SUPERFAMILY PROTEIN"/>
    <property type="match status" value="1"/>
</dbReference>
<reference evidence="3" key="1">
    <citation type="submission" date="2016-10" db="EMBL/GenBank/DDBJ databases">
        <authorList>
            <person name="Varghese N."/>
            <person name="Submissions S."/>
        </authorList>
    </citation>
    <scope>NUCLEOTIDE SEQUENCE [LARGE SCALE GENOMIC DNA]</scope>
    <source>
        <strain evidence="3">CGMCC 1.9108</strain>
    </source>
</reference>
<gene>
    <name evidence="2" type="ORF">SAMN04488239_10574</name>
</gene>
<dbReference type="AlphaFoldDB" id="A0A1G6RU98"/>
<dbReference type="Gene3D" id="3.40.470.10">
    <property type="entry name" value="Uracil-DNA glycosylase-like domain"/>
    <property type="match status" value="1"/>
</dbReference>
<name>A0A1G6RU98_9RHOB</name>
<evidence type="ECO:0000313" key="2">
    <source>
        <dbReference type="EMBL" id="SDD08202.1"/>
    </source>
</evidence>
<dbReference type="InterPro" id="IPR036895">
    <property type="entry name" value="Uracil-DNA_glycosylase-like_sf"/>
</dbReference>
<dbReference type="InterPro" id="IPR047124">
    <property type="entry name" value="HI_0220.2"/>
</dbReference>
<evidence type="ECO:0000259" key="1">
    <source>
        <dbReference type="SMART" id="SM00986"/>
    </source>
</evidence>